<dbReference type="InterPro" id="IPR052026">
    <property type="entry name" value="ExeA_AAA_ATPase_DNA-bind"/>
</dbReference>
<dbReference type="Pfam" id="PF05036">
    <property type="entry name" value="SPOR"/>
    <property type="match status" value="1"/>
</dbReference>
<keyword evidence="4" id="KW-1185">Reference proteome</keyword>
<keyword evidence="1" id="KW-0812">Transmembrane</keyword>
<dbReference type="Pfam" id="PF13401">
    <property type="entry name" value="AAA_22"/>
    <property type="match status" value="1"/>
</dbReference>
<dbReference type="InterPro" id="IPR007730">
    <property type="entry name" value="SPOR-like_dom"/>
</dbReference>
<feature type="transmembrane region" description="Helical" evidence="1">
    <location>
        <begin position="270"/>
        <end position="290"/>
    </location>
</feature>
<dbReference type="InterPro" id="IPR027417">
    <property type="entry name" value="P-loop_NTPase"/>
</dbReference>
<accession>A0A370D9V0</accession>
<reference evidence="3 4" key="1">
    <citation type="journal article" date="2018" name="ISME J.">
        <title>Endosymbiont genomes yield clues of tubeworm success.</title>
        <authorList>
            <person name="Li Y."/>
            <person name="Liles M.R."/>
            <person name="Halanych K.M."/>
        </authorList>
    </citation>
    <scope>NUCLEOTIDE SEQUENCE [LARGE SCALE GENOMIC DNA]</scope>
    <source>
        <strain evidence="3">A1464</strain>
    </source>
</reference>
<organism evidence="3 4">
    <name type="scientific">endosymbiont of Galathealinum brachiosum</name>
    <dbReference type="NCBI Taxonomy" id="2200906"/>
    <lineage>
        <taxon>Bacteria</taxon>
        <taxon>Pseudomonadati</taxon>
        <taxon>Pseudomonadota</taxon>
        <taxon>Gammaproteobacteria</taxon>
        <taxon>sulfur-oxidizing symbionts</taxon>
    </lineage>
</organism>
<keyword evidence="1" id="KW-0472">Membrane</keyword>
<dbReference type="Gene3D" id="3.40.50.300">
    <property type="entry name" value="P-loop containing nucleotide triphosphate hydrolases"/>
    <property type="match status" value="1"/>
</dbReference>
<dbReference type="GO" id="GO:0042834">
    <property type="term" value="F:peptidoglycan binding"/>
    <property type="evidence" value="ECO:0007669"/>
    <property type="project" value="InterPro"/>
</dbReference>
<dbReference type="SUPFAM" id="SSF52540">
    <property type="entry name" value="P-loop containing nucleoside triphosphate hydrolases"/>
    <property type="match status" value="1"/>
</dbReference>
<keyword evidence="1" id="KW-1133">Transmembrane helix</keyword>
<dbReference type="GO" id="GO:0016887">
    <property type="term" value="F:ATP hydrolysis activity"/>
    <property type="evidence" value="ECO:0007669"/>
    <property type="project" value="InterPro"/>
</dbReference>
<dbReference type="PROSITE" id="PS51724">
    <property type="entry name" value="SPOR"/>
    <property type="match status" value="1"/>
</dbReference>
<dbReference type="InterPro" id="IPR036680">
    <property type="entry name" value="SPOR-like_sf"/>
</dbReference>
<dbReference type="PANTHER" id="PTHR35894">
    <property type="entry name" value="GENERAL SECRETION PATHWAY PROTEIN A-RELATED"/>
    <property type="match status" value="1"/>
</dbReference>
<dbReference type="EMBL" id="QFXC01000013">
    <property type="protein sequence ID" value="RDH81661.1"/>
    <property type="molecule type" value="Genomic_DNA"/>
</dbReference>
<comment type="caution">
    <text evidence="3">The sequence shown here is derived from an EMBL/GenBank/DDBJ whole genome shotgun (WGS) entry which is preliminary data.</text>
</comment>
<protein>
    <recommendedName>
        <fullName evidence="2">SPOR domain-containing protein</fullName>
    </recommendedName>
</protein>
<evidence type="ECO:0000256" key="1">
    <source>
        <dbReference type="SAM" id="Phobius"/>
    </source>
</evidence>
<sequence length="526" mass="59302">MAKKNNNKITGELSQQSLDYLTLKKQPFAREILTEESFFNNQSLTKITDSLSHQIQFSDLLLLVEGSVGSGKTSLFRQFIQSDIANTKILSMQAEATDTLVQIQQKMSIHLQDLGDANHLEDNLKSLQMFDQTPLIIMDNTHVLSDTTLQELFRYQNQLKRENEINLKILLFANSGMIDTLQKITDIQTDQMYVQTMPELSPKQLDSYITHKLRCAGYSGEPLLESSDIQQLFKKANGTPLDIMNQTAPVIDKIVANKIKPPTAGWIKTLIIILILSVIIIGSYIIYTYLLNDRTNNALPADTAIFEPDSVKVNANTQEIIEPVINNETDIAEVINVLESDETDEISLDATQTGEPQTVHVETSTDDSVIMETTEADNINIKQESLQETVDEPVLEPEVVEEKTVEIIPEPIQEAVKPLNPALLQLNKMGLQDANWLNQQNSNNWALQILGAREPETLLKFARQNNLSADTAWYKTWLTSKPYYVLVHGNYINRDEARVAIAALPPKLRSLKPWVKSMKSIQQALK</sequence>
<dbReference type="AlphaFoldDB" id="A0A370D9V0"/>
<dbReference type="Gene3D" id="3.30.70.1070">
    <property type="entry name" value="Sporulation related repeat"/>
    <property type="match status" value="1"/>
</dbReference>
<proteinExistence type="predicted"/>
<dbReference type="PANTHER" id="PTHR35894:SF7">
    <property type="entry name" value="GENERAL SECRETION PATHWAY PROTEIN A-RELATED"/>
    <property type="match status" value="1"/>
</dbReference>
<evidence type="ECO:0000259" key="2">
    <source>
        <dbReference type="PROSITE" id="PS51724"/>
    </source>
</evidence>
<name>A0A370D9V0_9GAMM</name>
<dbReference type="CDD" id="cd00882">
    <property type="entry name" value="Ras_like_GTPase"/>
    <property type="match status" value="1"/>
</dbReference>
<evidence type="ECO:0000313" key="4">
    <source>
        <dbReference type="Proteomes" id="UP000254266"/>
    </source>
</evidence>
<dbReference type="InterPro" id="IPR049945">
    <property type="entry name" value="AAA_22"/>
</dbReference>
<feature type="domain" description="SPOR" evidence="2">
    <location>
        <begin position="439"/>
        <end position="517"/>
    </location>
</feature>
<dbReference type="Proteomes" id="UP000254266">
    <property type="component" value="Unassembled WGS sequence"/>
</dbReference>
<gene>
    <name evidence="3" type="ORF">DIZ80_16470</name>
</gene>
<evidence type="ECO:0000313" key="3">
    <source>
        <dbReference type="EMBL" id="RDH81661.1"/>
    </source>
</evidence>